<comment type="subcellular location">
    <subcellularLocation>
        <location evidence="1 10">Cell inner membrane</location>
        <topology evidence="1 10">Single-pass membrane protein</topology>
        <orientation evidence="1 10">Periplasmic side</orientation>
    </subcellularLocation>
</comment>
<feature type="region of interest" description="Disordered" evidence="11">
    <location>
        <begin position="1"/>
        <end position="29"/>
    </location>
</feature>
<evidence type="ECO:0000256" key="1">
    <source>
        <dbReference type="ARBA" id="ARBA00004383"/>
    </source>
</evidence>
<dbReference type="Pfam" id="PF03544">
    <property type="entry name" value="TonB_C"/>
    <property type="match status" value="1"/>
</dbReference>
<feature type="compositionally biased region" description="Basic and acidic residues" evidence="11">
    <location>
        <begin position="13"/>
        <end position="23"/>
    </location>
</feature>
<dbReference type="PRINTS" id="PR01374">
    <property type="entry name" value="TONBPROTEIN"/>
</dbReference>
<feature type="region of interest" description="Disordered" evidence="11">
    <location>
        <begin position="80"/>
        <end position="186"/>
    </location>
</feature>
<dbReference type="PANTHER" id="PTHR33446">
    <property type="entry name" value="PROTEIN TONB-RELATED"/>
    <property type="match status" value="1"/>
</dbReference>
<evidence type="ECO:0000256" key="5">
    <source>
        <dbReference type="ARBA" id="ARBA00022519"/>
    </source>
</evidence>
<keyword evidence="7 10" id="KW-0653">Protein transport</keyword>
<evidence type="ECO:0000256" key="9">
    <source>
        <dbReference type="ARBA" id="ARBA00023136"/>
    </source>
</evidence>
<feature type="compositionally biased region" description="Pro residues" evidence="11">
    <location>
        <begin position="90"/>
        <end position="101"/>
    </location>
</feature>
<evidence type="ECO:0000259" key="12">
    <source>
        <dbReference type="PROSITE" id="PS52015"/>
    </source>
</evidence>
<protein>
    <recommendedName>
        <fullName evidence="10">Protein TonB</fullName>
    </recommendedName>
</protein>
<evidence type="ECO:0000256" key="3">
    <source>
        <dbReference type="ARBA" id="ARBA00022448"/>
    </source>
</evidence>
<evidence type="ECO:0000313" key="14">
    <source>
        <dbReference type="Proteomes" id="UP000675747"/>
    </source>
</evidence>
<comment type="similarity">
    <text evidence="2 10">Belongs to the TonB family.</text>
</comment>
<dbReference type="Proteomes" id="UP000675747">
    <property type="component" value="Unassembled WGS sequence"/>
</dbReference>
<organism evidence="13 14">
    <name type="scientific">Coralloluteibacterium stylophorae</name>
    <dbReference type="NCBI Taxonomy" id="1776034"/>
    <lineage>
        <taxon>Bacteria</taxon>
        <taxon>Pseudomonadati</taxon>
        <taxon>Pseudomonadota</taxon>
        <taxon>Gammaproteobacteria</taxon>
        <taxon>Lysobacterales</taxon>
        <taxon>Lysobacteraceae</taxon>
        <taxon>Coralloluteibacterium</taxon>
    </lineage>
</organism>
<dbReference type="RefSeq" id="WP_213173646.1">
    <property type="nucleotide sequence ID" value="NZ_JAGQFT020000006.1"/>
</dbReference>
<evidence type="ECO:0000313" key="13">
    <source>
        <dbReference type="EMBL" id="MBS7457475.1"/>
    </source>
</evidence>
<keyword evidence="4 10" id="KW-1003">Cell membrane</keyword>
<dbReference type="NCBIfam" id="TIGR01352">
    <property type="entry name" value="tonB_Cterm"/>
    <property type="match status" value="1"/>
</dbReference>
<keyword evidence="5 10" id="KW-0997">Cell inner membrane</keyword>
<dbReference type="InterPro" id="IPR006260">
    <property type="entry name" value="TonB/TolA_C"/>
</dbReference>
<gene>
    <name evidence="13" type="ORF">KB893_010050</name>
</gene>
<dbReference type="EMBL" id="JAGQFT020000006">
    <property type="protein sequence ID" value="MBS7457475.1"/>
    <property type="molecule type" value="Genomic_DNA"/>
</dbReference>
<feature type="compositionally biased region" description="Pro residues" evidence="11">
    <location>
        <begin position="137"/>
        <end position="152"/>
    </location>
</feature>
<dbReference type="GO" id="GO:0015891">
    <property type="term" value="P:siderophore transport"/>
    <property type="evidence" value="ECO:0007669"/>
    <property type="project" value="InterPro"/>
</dbReference>
<dbReference type="GO" id="GO:0015031">
    <property type="term" value="P:protein transport"/>
    <property type="evidence" value="ECO:0007669"/>
    <property type="project" value="UniProtKB-UniRule"/>
</dbReference>
<evidence type="ECO:0000256" key="7">
    <source>
        <dbReference type="ARBA" id="ARBA00022927"/>
    </source>
</evidence>
<feature type="domain" description="TonB C-terminal" evidence="12">
    <location>
        <begin position="162"/>
        <end position="252"/>
    </location>
</feature>
<keyword evidence="9 10" id="KW-0472">Membrane</keyword>
<name>A0AAP2CBN4_9GAMM</name>
<dbReference type="InterPro" id="IPR051045">
    <property type="entry name" value="TonB-dependent_transducer"/>
</dbReference>
<feature type="transmembrane region" description="Helical" evidence="10">
    <location>
        <begin position="39"/>
        <end position="59"/>
    </location>
</feature>
<dbReference type="GO" id="GO:0030288">
    <property type="term" value="C:outer membrane-bounded periplasmic space"/>
    <property type="evidence" value="ECO:0007669"/>
    <property type="project" value="InterPro"/>
</dbReference>
<proteinExistence type="inferred from homology"/>
<evidence type="ECO:0000256" key="2">
    <source>
        <dbReference type="ARBA" id="ARBA00006555"/>
    </source>
</evidence>
<keyword evidence="10" id="KW-0735">Signal-anchor</keyword>
<dbReference type="SUPFAM" id="SSF74653">
    <property type="entry name" value="TolA/TonB C-terminal domain"/>
    <property type="match status" value="1"/>
</dbReference>
<dbReference type="PROSITE" id="PS52015">
    <property type="entry name" value="TONB_CTD"/>
    <property type="match status" value="1"/>
</dbReference>
<dbReference type="PANTHER" id="PTHR33446:SF2">
    <property type="entry name" value="PROTEIN TONB"/>
    <property type="match status" value="1"/>
</dbReference>
<dbReference type="InterPro" id="IPR037682">
    <property type="entry name" value="TonB_C"/>
</dbReference>
<sequence>MPRTRTRTSRTPSDGRRSTRSDARPGLATRLGLDRPGRAAVVFALAFVLGLVLAAAWVATLPDVETVAPVAEAPDGLETAPVSAADSEPLPAPAADPAPAPEPRRQASQPAPAPPPPREPVRDDGFDPGEWQRVSPAPQPTAPTPGGPPAPEPGAAATPGIDQPARPLAEASAAPRYPARAVRRREQGEVLLAVDVDARGYPSGVSVARSSGSRDLDQAALEAVRGWRFEPARYQGRPVASRLQVPLSFSLE</sequence>
<evidence type="ECO:0000256" key="11">
    <source>
        <dbReference type="SAM" id="MobiDB-lite"/>
    </source>
</evidence>
<accession>A0AAP2CBN4</accession>
<evidence type="ECO:0000256" key="8">
    <source>
        <dbReference type="ARBA" id="ARBA00022989"/>
    </source>
</evidence>
<keyword evidence="6 10" id="KW-0812">Transmembrane</keyword>
<comment type="caution">
    <text evidence="13">The sequence shown here is derived from an EMBL/GenBank/DDBJ whole genome shotgun (WGS) entry which is preliminary data.</text>
</comment>
<dbReference type="AlphaFoldDB" id="A0AAP2CBN4"/>
<keyword evidence="14" id="KW-1185">Reference proteome</keyword>
<dbReference type="GO" id="GO:0031992">
    <property type="term" value="F:energy transducer activity"/>
    <property type="evidence" value="ECO:0007669"/>
    <property type="project" value="InterPro"/>
</dbReference>
<dbReference type="GO" id="GO:0055085">
    <property type="term" value="P:transmembrane transport"/>
    <property type="evidence" value="ECO:0007669"/>
    <property type="project" value="InterPro"/>
</dbReference>
<evidence type="ECO:0000256" key="10">
    <source>
        <dbReference type="RuleBase" id="RU362123"/>
    </source>
</evidence>
<evidence type="ECO:0000256" key="6">
    <source>
        <dbReference type="ARBA" id="ARBA00022692"/>
    </source>
</evidence>
<dbReference type="Gene3D" id="3.30.1150.10">
    <property type="match status" value="1"/>
</dbReference>
<dbReference type="GO" id="GO:0098797">
    <property type="term" value="C:plasma membrane protein complex"/>
    <property type="evidence" value="ECO:0007669"/>
    <property type="project" value="TreeGrafter"/>
</dbReference>
<reference evidence="13 14" key="1">
    <citation type="journal article" date="2021" name="Microbiol. Resour. Announc.">
        <title>Draft Genome Sequence of Coralloluteibacterium stylophorae LMG 29479T.</title>
        <authorList>
            <person name="Karlyshev A.V."/>
            <person name="Kudryashova E.B."/>
            <person name="Ariskina E.V."/>
            <person name="Conroy A.P."/>
            <person name="Abidueva E.Y."/>
        </authorList>
    </citation>
    <scope>NUCLEOTIDE SEQUENCE [LARGE SCALE GENOMIC DNA]</scope>
    <source>
        <strain evidence="13 14">LMG 29479</strain>
    </source>
</reference>
<feature type="compositionally biased region" description="Low complexity" evidence="11">
    <location>
        <begin position="169"/>
        <end position="180"/>
    </location>
</feature>
<dbReference type="InterPro" id="IPR003538">
    <property type="entry name" value="TonB"/>
</dbReference>
<evidence type="ECO:0000256" key="4">
    <source>
        <dbReference type="ARBA" id="ARBA00022475"/>
    </source>
</evidence>
<comment type="function">
    <text evidence="10">Interacts with outer membrane receptor proteins that carry out high-affinity binding and energy dependent uptake into the periplasmic space of specific substrates. It could act to transduce energy from the cytoplasmic membrane to specific energy-requiring processes in the outer membrane, resulting in the release into the periplasm of ligands bound by these outer membrane proteins.</text>
</comment>
<keyword evidence="3 10" id="KW-0813">Transport</keyword>
<keyword evidence="8 10" id="KW-1133">Transmembrane helix</keyword>